<keyword evidence="9 13" id="KW-1133">Transmembrane helix</keyword>
<dbReference type="PANTHER" id="PTHR30529:SF3">
    <property type="entry name" value="CYTOCHROME B561 HOMOLOG 1"/>
    <property type="match status" value="1"/>
</dbReference>
<evidence type="ECO:0000256" key="5">
    <source>
        <dbReference type="ARBA" id="ARBA00022617"/>
    </source>
</evidence>
<keyword evidence="3" id="KW-0813">Transport</keyword>
<evidence type="ECO:0000256" key="1">
    <source>
        <dbReference type="ARBA" id="ARBA00001970"/>
    </source>
</evidence>
<evidence type="ECO:0000256" key="3">
    <source>
        <dbReference type="ARBA" id="ARBA00022448"/>
    </source>
</evidence>
<reference evidence="15 16" key="1">
    <citation type="journal article" date="2006" name="Int. J. Syst. Evol. Microbiol.">
        <title>Dyella yeojuensis sp. nov., isolated from greenhouse soil in Korea.</title>
        <authorList>
            <person name="Kim B.Y."/>
            <person name="Weon H.Y."/>
            <person name="Lee K.H."/>
            <person name="Seok S.J."/>
            <person name="Kwon S.W."/>
            <person name="Go S.J."/>
            <person name="Stackebrandt E."/>
        </authorList>
    </citation>
    <scope>NUCLEOTIDE SEQUENCE [LARGE SCALE GENOMIC DNA]</scope>
    <source>
        <strain evidence="15 16">DSM 17673</strain>
    </source>
</reference>
<feature type="transmembrane region" description="Helical" evidence="13">
    <location>
        <begin position="71"/>
        <end position="92"/>
    </location>
</feature>
<evidence type="ECO:0000256" key="6">
    <source>
        <dbReference type="ARBA" id="ARBA00022692"/>
    </source>
</evidence>
<accession>A0A7X5TQX8</accession>
<keyword evidence="7" id="KW-0479">Metal-binding</keyword>
<evidence type="ECO:0000256" key="2">
    <source>
        <dbReference type="ARBA" id="ARBA00004651"/>
    </source>
</evidence>
<keyword evidence="11 13" id="KW-0472">Membrane</keyword>
<feature type="transmembrane region" description="Helical" evidence="13">
    <location>
        <begin position="142"/>
        <end position="160"/>
    </location>
</feature>
<evidence type="ECO:0000256" key="12">
    <source>
        <dbReference type="ARBA" id="ARBA00037975"/>
    </source>
</evidence>
<comment type="caution">
    <text evidence="15">The sequence shown here is derived from an EMBL/GenBank/DDBJ whole genome shotgun (WGS) entry which is preliminary data.</text>
</comment>
<proteinExistence type="inferred from homology"/>
<dbReference type="GO" id="GO:0022904">
    <property type="term" value="P:respiratory electron transport chain"/>
    <property type="evidence" value="ECO:0007669"/>
    <property type="project" value="InterPro"/>
</dbReference>
<dbReference type="GO" id="GO:0046872">
    <property type="term" value="F:metal ion binding"/>
    <property type="evidence" value="ECO:0007669"/>
    <property type="project" value="UniProtKB-KW"/>
</dbReference>
<dbReference type="EMBL" id="JAAQTL010000001">
    <property type="protein sequence ID" value="NID15947.1"/>
    <property type="molecule type" value="Genomic_DNA"/>
</dbReference>
<gene>
    <name evidence="15" type="ORF">HBF32_10805</name>
</gene>
<name>A0A7X5TQX8_9GAMM</name>
<dbReference type="GO" id="GO:0005886">
    <property type="term" value="C:plasma membrane"/>
    <property type="evidence" value="ECO:0007669"/>
    <property type="project" value="UniProtKB-SubCell"/>
</dbReference>
<keyword evidence="4" id="KW-1003">Cell membrane</keyword>
<feature type="domain" description="Cytochrome b561 bacterial/Ni-hydrogenase" evidence="14">
    <location>
        <begin position="70"/>
        <end position="236"/>
    </location>
</feature>
<dbReference type="SUPFAM" id="SSF81342">
    <property type="entry name" value="Transmembrane di-heme cytochromes"/>
    <property type="match status" value="1"/>
</dbReference>
<evidence type="ECO:0000313" key="15">
    <source>
        <dbReference type="EMBL" id="NID15947.1"/>
    </source>
</evidence>
<organism evidence="15 16">
    <name type="scientific">Luteibacter yeojuensis</name>
    <dbReference type="NCBI Taxonomy" id="345309"/>
    <lineage>
        <taxon>Bacteria</taxon>
        <taxon>Pseudomonadati</taxon>
        <taxon>Pseudomonadota</taxon>
        <taxon>Gammaproteobacteria</taxon>
        <taxon>Lysobacterales</taxon>
        <taxon>Rhodanobacteraceae</taxon>
        <taxon>Luteibacter</taxon>
    </lineage>
</organism>
<comment type="cofactor">
    <cofactor evidence="1">
        <name>heme b</name>
        <dbReference type="ChEBI" id="CHEBI:60344"/>
    </cofactor>
</comment>
<evidence type="ECO:0000313" key="16">
    <source>
        <dbReference type="Proteomes" id="UP000518878"/>
    </source>
</evidence>
<dbReference type="GO" id="GO:0020037">
    <property type="term" value="F:heme binding"/>
    <property type="evidence" value="ECO:0007669"/>
    <property type="project" value="TreeGrafter"/>
</dbReference>
<evidence type="ECO:0000256" key="8">
    <source>
        <dbReference type="ARBA" id="ARBA00022982"/>
    </source>
</evidence>
<comment type="subcellular location">
    <subcellularLocation>
        <location evidence="2">Cell membrane</location>
        <topology evidence="2">Multi-pass membrane protein</topology>
    </subcellularLocation>
</comment>
<dbReference type="Pfam" id="PF01292">
    <property type="entry name" value="Ni_hydr_CYTB"/>
    <property type="match status" value="1"/>
</dbReference>
<dbReference type="GO" id="GO:0009055">
    <property type="term" value="F:electron transfer activity"/>
    <property type="evidence" value="ECO:0007669"/>
    <property type="project" value="InterPro"/>
</dbReference>
<dbReference type="AlphaFoldDB" id="A0A7X5TQX8"/>
<protein>
    <submittedName>
        <fullName evidence="15">Cytochrome b</fullName>
    </submittedName>
</protein>
<keyword evidence="5" id="KW-0349">Heme</keyword>
<evidence type="ECO:0000256" key="13">
    <source>
        <dbReference type="SAM" id="Phobius"/>
    </source>
</evidence>
<feature type="transmembrane region" description="Helical" evidence="13">
    <location>
        <begin position="204"/>
        <end position="226"/>
    </location>
</feature>
<evidence type="ECO:0000259" key="14">
    <source>
        <dbReference type="Pfam" id="PF01292"/>
    </source>
</evidence>
<evidence type="ECO:0000256" key="11">
    <source>
        <dbReference type="ARBA" id="ARBA00023136"/>
    </source>
</evidence>
<dbReference type="PANTHER" id="PTHR30529">
    <property type="entry name" value="CYTOCHROME B561"/>
    <property type="match status" value="1"/>
</dbReference>
<evidence type="ECO:0000256" key="10">
    <source>
        <dbReference type="ARBA" id="ARBA00023004"/>
    </source>
</evidence>
<sequence>MRLQEDRLDVHERATCCAGGGFRSLSAAASGKRLRGCRRNLPPAVRHSTGHGIRGWLAMDRDEPVPTRPRTLVALHWLTVLCVLTAATLVLVRDELDGRAVRAWLLEGHRHAGLLVLLLFGARVGLRIRYGKLQPGGNHPKIVRICAAITHVALYALLLAQPLLGWAMSSAAGEDVHFFGLTLPALVGENEDLADALQSWHIDAAWALLVLVTLHLGAALWHHFVLRDHTLRMMLPRRHR</sequence>
<evidence type="ECO:0000256" key="7">
    <source>
        <dbReference type="ARBA" id="ARBA00022723"/>
    </source>
</evidence>
<keyword evidence="16" id="KW-1185">Reference proteome</keyword>
<dbReference type="InterPro" id="IPR052168">
    <property type="entry name" value="Cytochrome_b561_oxidase"/>
</dbReference>
<dbReference type="InterPro" id="IPR011577">
    <property type="entry name" value="Cyt_b561_bac/Ni-Hgenase"/>
</dbReference>
<keyword evidence="8" id="KW-0249">Electron transport</keyword>
<evidence type="ECO:0000256" key="9">
    <source>
        <dbReference type="ARBA" id="ARBA00022989"/>
    </source>
</evidence>
<feature type="transmembrane region" description="Helical" evidence="13">
    <location>
        <begin position="112"/>
        <end position="130"/>
    </location>
</feature>
<keyword evidence="10" id="KW-0408">Iron</keyword>
<dbReference type="Proteomes" id="UP000518878">
    <property type="component" value="Unassembled WGS sequence"/>
</dbReference>
<keyword evidence="6 13" id="KW-0812">Transmembrane</keyword>
<comment type="similarity">
    <text evidence="12">Belongs to the cytochrome b561 family.</text>
</comment>
<dbReference type="InterPro" id="IPR016174">
    <property type="entry name" value="Di-haem_cyt_TM"/>
</dbReference>
<evidence type="ECO:0000256" key="4">
    <source>
        <dbReference type="ARBA" id="ARBA00022475"/>
    </source>
</evidence>